<comment type="caution">
    <text evidence="2">The sequence shown here is derived from an EMBL/GenBank/DDBJ whole genome shotgun (WGS) entry which is preliminary data.</text>
</comment>
<name>A0A7J8BJW8_MOLMO</name>
<dbReference type="EMBL" id="JACASF010000028">
    <property type="protein sequence ID" value="KAF6398706.1"/>
    <property type="molecule type" value="Genomic_DNA"/>
</dbReference>
<keyword evidence="3" id="KW-1185">Reference proteome</keyword>
<evidence type="ECO:0000313" key="3">
    <source>
        <dbReference type="Proteomes" id="UP000550707"/>
    </source>
</evidence>
<dbReference type="InParanoid" id="A0A7J8BJW8"/>
<evidence type="ECO:0000256" key="1">
    <source>
        <dbReference type="SAM" id="MobiDB-lite"/>
    </source>
</evidence>
<reference evidence="2 3" key="1">
    <citation type="journal article" date="2020" name="Nature">
        <title>Six reference-quality genomes reveal evolution of bat adaptations.</title>
        <authorList>
            <person name="Jebb D."/>
            <person name="Huang Z."/>
            <person name="Pippel M."/>
            <person name="Hughes G.M."/>
            <person name="Lavrichenko K."/>
            <person name="Devanna P."/>
            <person name="Winkler S."/>
            <person name="Jermiin L.S."/>
            <person name="Skirmuntt E.C."/>
            <person name="Katzourakis A."/>
            <person name="Burkitt-Gray L."/>
            <person name="Ray D.A."/>
            <person name="Sullivan K.A.M."/>
            <person name="Roscito J.G."/>
            <person name="Kirilenko B.M."/>
            <person name="Davalos L.M."/>
            <person name="Corthals A.P."/>
            <person name="Power M.L."/>
            <person name="Jones G."/>
            <person name="Ransome R.D."/>
            <person name="Dechmann D.K.N."/>
            <person name="Locatelli A.G."/>
            <person name="Puechmaille S.J."/>
            <person name="Fedrigo O."/>
            <person name="Jarvis E.D."/>
            <person name="Hiller M."/>
            <person name="Vernes S.C."/>
            <person name="Myers E.W."/>
            <person name="Teeling E.C."/>
        </authorList>
    </citation>
    <scope>NUCLEOTIDE SEQUENCE [LARGE SCALE GENOMIC DNA]</scope>
    <source>
        <strain evidence="2">MMolMol1</strain>
        <tissue evidence="2">Muscle</tissue>
    </source>
</reference>
<evidence type="ECO:0000313" key="2">
    <source>
        <dbReference type="EMBL" id="KAF6398706.1"/>
    </source>
</evidence>
<organism evidence="2 3">
    <name type="scientific">Molossus molossus</name>
    <name type="common">Pallas' mastiff bat</name>
    <name type="synonym">Vespertilio molossus</name>
    <dbReference type="NCBI Taxonomy" id="27622"/>
    <lineage>
        <taxon>Eukaryota</taxon>
        <taxon>Metazoa</taxon>
        <taxon>Chordata</taxon>
        <taxon>Craniata</taxon>
        <taxon>Vertebrata</taxon>
        <taxon>Euteleostomi</taxon>
        <taxon>Mammalia</taxon>
        <taxon>Eutheria</taxon>
        <taxon>Laurasiatheria</taxon>
        <taxon>Chiroptera</taxon>
        <taxon>Yangochiroptera</taxon>
        <taxon>Molossidae</taxon>
        <taxon>Molossus</taxon>
    </lineage>
</organism>
<feature type="region of interest" description="Disordered" evidence="1">
    <location>
        <begin position="48"/>
        <end position="100"/>
    </location>
</feature>
<accession>A0A7J8BJW8</accession>
<dbReference type="Proteomes" id="UP000550707">
    <property type="component" value="Unassembled WGS sequence"/>
</dbReference>
<gene>
    <name evidence="2" type="ORF">HJG59_010232</name>
</gene>
<proteinExistence type="predicted"/>
<protein>
    <submittedName>
        <fullName evidence="2">Uncharacterized protein</fullName>
    </submittedName>
</protein>
<dbReference type="AlphaFoldDB" id="A0A7J8BJW8"/>
<sequence length="209" mass="22757">MSPCSRGGQPPDPFSRLPEDPVFCPISLDFLTCPVMCLFYSGPAPGEARPPSVIPQAAGQTAGRPSQREPCPRTAGCPGGPRGLRKDREGGLGGRSPRFHPLLQSSWQHSLFPGRETEAERRQGPAARRRCQRAFQALPCQPAPRPPPCSPLGSHTCRVREGFTWKRVRSCDLTSWKWLPPTKNLLGREVGHVTKGLKAGPGESWPVAP</sequence>